<dbReference type="Proteomes" id="UP001206925">
    <property type="component" value="Unassembled WGS sequence"/>
</dbReference>
<name>A0AAD5G199_AMBAR</name>
<keyword evidence="2" id="KW-1185">Reference proteome</keyword>
<comment type="caution">
    <text evidence="1">The sequence shown here is derived from an EMBL/GenBank/DDBJ whole genome shotgun (WGS) entry which is preliminary data.</text>
</comment>
<evidence type="ECO:0000313" key="1">
    <source>
        <dbReference type="EMBL" id="KAI7724959.1"/>
    </source>
</evidence>
<evidence type="ECO:0000313" key="2">
    <source>
        <dbReference type="Proteomes" id="UP001206925"/>
    </source>
</evidence>
<organism evidence="1 2">
    <name type="scientific">Ambrosia artemisiifolia</name>
    <name type="common">Common ragweed</name>
    <dbReference type="NCBI Taxonomy" id="4212"/>
    <lineage>
        <taxon>Eukaryota</taxon>
        <taxon>Viridiplantae</taxon>
        <taxon>Streptophyta</taxon>
        <taxon>Embryophyta</taxon>
        <taxon>Tracheophyta</taxon>
        <taxon>Spermatophyta</taxon>
        <taxon>Magnoliopsida</taxon>
        <taxon>eudicotyledons</taxon>
        <taxon>Gunneridae</taxon>
        <taxon>Pentapetalae</taxon>
        <taxon>asterids</taxon>
        <taxon>campanulids</taxon>
        <taxon>Asterales</taxon>
        <taxon>Asteraceae</taxon>
        <taxon>Asteroideae</taxon>
        <taxon>Heliantheae alliance</taxon>
        <taxon>Heliantheae</taxon>
        <taxon>Ambrosia</taxon>
    </lineage>
</organism>
<sequence length="169" mass="19254">MVRGFLTTAVGDYRSKLILPQCYDQLKQNYSFPVVDHQNQELPPAVQIDESTSQPHYNISENEVISISSDESTASVHSNDIVLDDDHNAEHVAHNENPFVEPTVQSIQPQNLEIQREITERFRFPVTFGKAAEFENKQQITLHFEDQVFLNATLRAESSGKDVRTIQTI</sequence>
<gene>
    <name evidence="1" type="ORF">M8C21_018878</name>
</gene>
<dbReference type="AlphaFoldDB" id="A0AAD5G199"/>
<accession>A0AAD5G199</accession>
<dbReference type="EMBL" id="JAMZMK010012115">
    <property type="protein sequence ID" value="KAI7724959.1"/>
    <property type="molecule type" value="Genomic_DNA"/>
</dbReference>
<proteinExistence type="predicted"/>
<reference evidence="1" key="1">
    <citation type="submission" date="2022-06" db="EMBL/GenBank/DDBJ databases">
        <title>Uncovering the hologenomic basis of an extraordinary plant invasion.</title>
        <authorList>
            <person name="Bieker V.C."/>
            <person name="Martin M.D."/>
            <person name="Gilbert T."/>
            <person name="Hodgins K."/>
            <person name="Battlay P."/>
            <person name="Petersen B."/>
            <person name="Wilson J."/>
        </authorList>
    </citation>
    <scope>NUCLEOTIDE SEQUENCE</scope>
    <source>
        <strain evidence="1">AA19_3_7</strain>
        <tissue evidence="1">Leaf</tissue>
    </source>
</reference>
<protein>
    <submittedName>
        <fullName evidence="1">Uncharacterized protein</fullName>
    </submittedName>
</protein>